<reference evidence="2" key="2">
    <citation type="journal article" date="2015" name="Fish Shellfish Immunol.">
        <title>Early steps in the European eel (Anguilla anguilla)-Vibrio vulnificus interaction in the gills: Role of the RtxA13 toxin.</title>
        <authorList>
            <person name="Callol A."/>
            <person name="Pajuelo D."/>
            <person name="Ebbesson L."/>
            <person name="Teles M."/>
            <person name="MacKenzie S."/>
            <person name="Amaro C."/>
        </authorList>
    </citation>
    <scope>NUCLEOTIDE SEQUENCE</scope>
</reference>
<sequence length="101" mass="11975">MQIIHWLQKYLPSDDNGQSIFLLEAAPLISIVRYILPTNAQAHSYRFDAKGKWRGRYLWLAKCLWMLCLTLTRAMTLLALEKRLLLWWRRKLAGTDLQRTT</sequence>
<proteinExistence type="predicted"/>
<organism evidence="2">
    <name type="scientific">Anguilla anguilla</name>
    <name type="common">European freshwater eel</name>
    <name type="synonym">Muraena anguilla</name>
    <dbReference type="NCBI Taxonomy" id="7936"/>
    <lineage>
        <taxon>Eukaryota</taxon>
        <taxon>Metazoa</taxon>
        <taxon>Chordata</taxon>
        <taxon>Craniata</taxon>
        <taxon>Vertebrata</taxon>
        <taxon>Euteleostomi</taxon>
        <taxon>Actinopterygii</taxon>
        <taxon>Neopterygii</taxon>
        <taxon>Teleostei</taxon>
        <taxon>Anguilliformes</taxon>
        <taxon>Anguillidae</taxon>
        <taxon>Anguilla</taxon>
    </lineage>
</organism>
<dbReference type="EMBL" id="GBXM01004917">
    <property type="protein sequence ID" value="JAI03661.1"/>
    <property type="molecule type" value="Transcribed_RNA"/>
</dbReference>
<accession>A0A0E9XP85</accession>
<keyword evidence="1" id="KW-1133">Transmembrane helix</keyword>
<keyword evidence="1" id="KW-0812">Transmembrane</keyword>
<evidence type="ECO:0000256" key="1">
    <source>
        <dbReference type="SAM" id="Phobius"/>
    </source>
</evidence>
<name>A0A0E9XP85_ANGAN</name>
<reference evidence="2" key="1">
    <citation type="submission" date="2014-11" db="EMBL/GenBank/DDBJ databases">
        <authorList>
            <person name="Amaro Gonzalez C."/>
        </authorList>
    </citation>
    <scope>NUCLEOTIDE SEQUENCE</scope>
</reference>
<feature type="transmembrane region" description="Helical" evidence="1">
    <location>
        <begin position="57"/>
        <end position="80"/>
    </location>
</feature>
<dbReference type="AlphaFoldDB" id="A0A0E9XP85"/>
<protein>
    <submittedName>
        <fullName evidence="2">Uncharacterized protein</fullName>
    </submittedName>
</protein>
<keyword evidence="1" id="KW-0472">Membrane</keyword>
<evidence type="ECO:0000313" key="2">
    <source>
        <dbReference type="EMBL" id="JAI03661.1"/>
    </source>
</evidence>
<feature type="transmembrane region" description="Helical" evidence="1">
    <location>
        <begin position="20"/>
        <end position="36"/>
    </location>
</feature>